<evidence type="ECO:0000313" key="2">
    <source>
        <dbReference type="EMBL" id="ENO94943.1"/>
    </source>
</evidence>
<dbReference type="GO" id="GO:0003677">
    <property type="term" value="F:DNA binding"/>
    <property type="evidence" value="ECO:0007669"/>
    <property type="project" value="UniProtKB-KW"/>
</dbReference>
<sequence length="175" mass="18621">MLPATCPGGFLAMNITQHTDYALRLLMYLGACPERRVTIKEVAERFDISRSHLMKLVTELVTKGFVDGARGKGGGLRLARAATRIGLGEVVRQMEPSFALVECFGSGSHCLLDPACRLKGALASALQAFLSELDRLTLADLIGDDGRLQVTLGLPPADAQAPRPTIAIRPAPPAG</sequence>
<accession>N6ZKX7</accession>
<organism evidence="2 3">
    <name type="scientific">Thauera phenylacetica B4P</name>
    <dbReference type="NCBI Taxonomy" id="1234382"/>
    <lineage>
        <taxon>Bacteria</taxon>
        <taxon>Pseudomonadati</taxon>
        <taxon>Pseudomonadota</taxon>
        <taxon>Betaproteobacteria</taxon>
        <taxon>Rhodocyclales</taxon>
        <taxon>Zoogloeaceae</taxon>
        <taxon>Thauera</taxon>
    </lineage>
</organism>
<dbReference type="InterPro" id="IPR036390">
    <property type="entry name" value="WH_DNA-bd_sf"/>
</dbReference>
<dbReference type="PROSITE" id="PS51197">
    <property type="entry name" value="HTH_RRF2_2"/>
    <property type="match status" value="1"/>
</dbReference>
<dbReference type="PANTHER" id="PTHR33221:SF4">
    <property type="entry name" value="HTH-TYPE TRANSCRIPTIONAL REPRESSOR NSRR"/>
    <property type="match status" value="1"/>
</dbReference>
<dbReference type="InterPro" id="IPR000944">
    <property type="entry name" value="Tscrpt_reg_Rrf2"/>
</dbReference>
<keyword evidence="1" id="KW-0238">DNA-binding</keyword>
<dbReference type="NCBIfam" id="TIGR00738">
    <property type="entry name" value="rrf2_super"/>
    <property type="match status" value="1"/>
</dbReference>
<comment type="caution">
    <text evidence="2">The sequence shown here is derived from an EMBL/GenBank/DDBJ whole genome shotgun (WGS) entry which is preliminary data.</text>
</comment>
<dbReference type="InterPro" id="IPR036388">
    <property type="entry name" value="WH-like_DNA-bd_sf"/>
</dbReference>
<dbReference type="Proteomes" id="UP000013047">
    <property type="component" value="Unassembled WGS sequence"/>
</dbReference>
<dbReference type="PANTHER" id="PTHR33221">
    <property type="entry name" value="WINGED HELIX-TURN-HELIX TRANSCRIPTIONAL REGULATOR, RRF2 FAMILY"/>
    <property type="match status" value="1"/>
</dbReference>
<keyword evidence="3" id="KW-1185">Reference proteome</keyword>
<dbReference type="SUPFAM" id="SSF46785">
    <property type="entry name" value="Winged helix' DNA-binding domain"/>
    <property type="match status" value="1"/>
</dbReference>
<dbReference type="AlphaFoldDB" id="N6ZKX7"/>
<gene>
    <name evidence="2" type="ORF">C667_21504</name>
</gene>
<dbReference type="GO" id="GO:0005829">
    <property type="term" value="C:cytosol"/>
    <property type="evidence" value="ECO:0007669"/>
    <property type="project" value="TreeGrafter"/>
</dbReference>
<proteinExistence type="predicted"/>
<dbReference type="Gene3D" id="1.10.10.10">
    <property type="entry name" value="Winged helix-like DNA-binding domain superfamily/Winged helix DNA-binding domain"/>
    <property type="match status" value="1"/>
</dbReference>
<dbReference type="Pfam" id="PF02082">
    <property type="entry name" value="Rrf2"/>
    <property type="match status" value="1"/>
</dbReference>
<protein>
    <submittedName>
        <fullName evidence="2">BadM/Rrf2 family transcriptional regulator</fullName>
    </submittedName>
</protein>
<evidence type="ECO:0000313" key="3">
    <source>
        <dbReference type="Proteomes" id="UP000013047"/>
    </source>
</evidence>
<reference evidence="2 3" key="1">
    <citation type="submission" date="2012-09" db="EMBL/GenBank/DDBJ databases">
        <title>Draft Genome Sequences of 6 Strains from Genus Thauera.</title>
        <authorList>
            <person name="Liu B."/>
            <person name="Shapleigh J.P."/>
            <person name="Frostegard A.H."/>
        </authorList>
    </citation>
    <scope>NUCLEOTIDE SEQUENCE [LARGE SCALE GENOMIC DNA]</scope>
    <source>
        <strain evidence="2 3">B4P</strain>
    </source>
</reference>
<dbReference type="GO" id="GO:0003700">
    <property type="term" value="F:DNA-binding transcription factor activity"/>
    <property type="evidence" value="ECO:0007669"/>
    <property type="project" value="TreeGrafter"/>
</dbReference>
<evidence type="ECO:0000256" key="1">
    <source>
        <dbReference type="ARBA" id="ARBA00023125"/>
    </source>
</evidence>
<name>N6ZKX7_9RHOO</name>
<dbReference type="EMBL" id="AMXF01000318">
    <property type="protein sequence ID" value="ENO94943.1"/>
    <property type="molecule type" value="Genomic_DNA"/>
</dbReference>